<evidence type="ECO:0000313" key="3">
    <source>
        <dbReference type="EMBL" id="RUR03358.1"/>
    </source>
</evidence>
<comment type="caution">
    <text evidence="3">The sequence shown here is derived from an EMBL/GenBank/DDBJ whole genome shotgun (WGS) entry which is preliminary data.</text>
</comment>
<evidence type="ECO:0000256" key="2">
    <source>
        <dbReference type="SAM" id="Phobius"/>
    </source>
</evidence>
<feature type="compositionally biased region" description="Polar residues" evidence="1">
    <location>
        <begin position="20"/>
        <end position="30"/>
    </location>
</feature>
<feature type="region of interest" description="Disordered" evidence="1">
    <location>
        <begin position="98"/>
        <end position="120"/>
    </location>
</feature>
<dbReference type="InterPro" id="IPR025323">
    <property type="entry name" value="DUF4229"/>
</dbReference>
<organism evidence="3 4">
    <name type="scientific">Labedella endophytica</name>
    <dbReference type="NCBI Taxonomy" id="1523160"/>
    <lineage>
        <taxon>Bacteria</taxon>
        <taxon>Bacillati</taxon>
        <taxon>Actinomycetota</taxon>
        <taxon>Actinomycetes</taxon>
        <taxon>Micrococcales</taxon>
        <taxon>Microbacteriaceae</taxon>
        <taxon>Labedella</taxon>
    </lineage>
</organism>
<keyword evidence="2" id="KW-0812">Transmembrane</keyword>
<gene>
    <name evidence="3" type="ORF">ELQ94_02075</name>
</gene>
<evidence type="ECO:0000256" key="1">
    <source>
        <dbReference type="SAM" id="MobiDB-lite"/>
    </source>
</evidence>
<feature type="region of interest" description="Disordered" evidence="1">
    <location>
        <begin position="1"/>
        <end position="33"/>
    </location>
</feature>
<keyword evidence="4" id="KW-1185">Reference proteome</keyword>
<dbReference type="Pfam" id="PF14012">
    <property type="entry name" value="DUF4229"/>
    <property type="match status" value="1"/>
</dbReference>
<sequence length="120" mass="12839">MSTVDTWAGVGSRHRDARSGSGTEPGSQATGRRLARVNRVPPVLVYTVLRLIAFFVPLGILLALGIEPWIAAVLSALIGMALSFIVLRSSREKVAAGIYSRRHGDRPAETPDEDAEDAVS</sequence>
<keyword evidence="2" id="KW-0472">Membrane</keyword>
<evidence type="ECO:0000313" key="4">
    <source>
        <dbReference type="Proteomes" id="UP000274909"/>
    </source>
</evidence>
<accession>A0A3S0VVW3</accession>
<feature type="transmembrane region" description="Helical" evidence="2">
    <location>
        <begin position="43"/>
        <end position="63"/>
    </location>
</feature>
<dbReference type="EMBL" id="RZGZ01000001">
    <property type="protein sequence ID" value="RUR03358.1"/>
    <property type="molecule type" value="Genomic_DNA"/>
</dbReference>
<protein>
    <submittedName>
        <fullName evidence="3">DUF4229 domain-containing protein</fullName>
    </submittedName>
</protein>
<dbReference type="OrthoDB" id="5126175at2"/>
<reference evidence="3 4" key="1">
    <citation type="submission" date="2018-12" db="EMBL/GenBank/DDBJ databases">
        <authorList>
            <person name="Li F."/>
        </authorList>
    </citation>
    <scope>NUCLEOTIDE SEQUENCE [LARGE SCALE GENOMIC DNA]</scope>
    <source>
        <strain evidence="3 4">EGI 6500705</strain>
    </source>
</reference>
<keyword evidence="2" id="KW-1133">Transmembrane helix</keyword>
<name>A0A3S0VVW3_9MICO</name>
<dbReference type="AlphaFoldDB" id="A0A3S0VVW3"/>
<feature type="transmembrane region" description="Helical" evidence="2">
    <location>
        <begin position="69"/>
        <end position="87"/>
    </location>
</feature>
<dbReference type="Proteomes" id="UP000274909">
    <property type="component" value="Unassembled WGS sequence"/>
</dbReference>
<proteinExistence type="predicted"/>
<feature type="compositionally biased region" description="Acidic residues" evidence="1">
    <location>
        <begin position="110"/>
        <end position="120"/>
    </location>
</feature>